<evidence type="ECO:0000313" key="6">
    <source>
        <dbReference type="EMBL" id="MCB5445277.1"/>
    </source>
</evidence>
<evidence type="ECO:0000256" key="4">
    <source>
        <dbReference type="PROSITE-ProRule" id="PRU01248"/>
    </source>
</evidence>
<sequence>MANLNEKTIIGSDELKKYFVFEKDKLVLQDKHGKQNIYYFIIFKSLSTHKMTVTSYSRYLLIDLINLKPNTVNYHAKIVVSFLNYVFIEKYKEYKLNDITNLKIQHGEEFLRDYASGKINGKKSDSTIITTKKILNRFYYFLYREYKNKMKYISERDFQTIKFSKRRYKRNNYSSYIEYSDLFKVVLPGYIPPKRIKSISINLFRIILKYYEINHPNLVLAICFQAFGGLRAGEVCNITQSKLNWSKGGNEFKNFTVDLREKIKIRDDAVDVGSIKKPRIQAIHPLFLETFKVVYKRHMKMIKNTPNKYNALFLNSRGDAITYQSYSKIFKNAIKNIMQTLNDKDDYESMSELNILMSGKIGTHVFRHFFTQQLVASNLIRSSAELAYWRGDSNLNSSTVYLANSYYVDENIKDMQHKMMKLILDV</sequence>
<dbReference type="Proteomes" id="UP001299409">
    <property type="component" value="Unassembled WGS sequence"/>
</dbReference>
<evidence type="ECO:0000256" key="2">
    <source>
        <dbReference type="ARBA" id="ARBA00023125"/>
    </source>
</evidence>
<dbReference type="InterPro" id="IPR050090">
    <property type="entry name" value="Tyrosine_recombinase_XerCD"/>
</dbReference>
<evidence type="ECO:0000256" key="3">
    <source>
        <dbReference type="ARBA" id="ARBA00023172"/>
    </source>
</evidence>
<dbReference type="GO" id="GO:0015074">
    <property type="term" value="P:DNA integration"/>
    <property type="evidence" value="ECO:0007669"/>
    <property type="project" value="InterPro"/>
</dbReference>
<dbReference type="InterPro" id="IPR013762">
    <property type="entry name" value="Integrase-like_cat_sf"/>
</dbReference>
<dbReference type="GO" id="GO:0006310">
    <property type="term" value="P:DNA recombination"/>
    <property type="evidence" value="ECO:0007669"/>
    <property type="project" value="UniProtKB-KW"/>
</dbReference>
<dbReference type="InterPro" id="IPR044068">
    <property type="entry name" value="CB"/>
</dbReference>
<evidence type="ECO:0000259" key="5">
    <source>
        <dbReference type="PROSITE" id="PS51900"/>
    </source>
</evidence>
<accession>A0A6N3D174</accession>
<dbReference type="EMBL" id="JAJBMB010000002">
    <property type="protein sequence ID" value="MCB5445277.1"/>
    <property type="molecule type" value="Genomic_DNA"/>
</dbReference>
<dbReference type="PROSITE" id="PS51900">
    <property type="entry name" value="CB"/>
    <property type="match status" value="1"/>
</dbReference>
<evidence type="ECO:0000256" key="1">
    <source>
        <dbReference type="ARBA" id="ARBA00008857"/>
    </source>
</evidence>
<evidence type="ECO:0000313" key="8">
    <source>
        <dbReference type="Proteomes" id="UP001299409"/>
    </source>
</evidence>
<comment type="similarity">
    <text evidence="1">Belongs to the 'phage' integrase family.</text>
</comment>
<dbReference type="Gene3D" id="1.10.443.10">
    <property type="entry name" value="Intergrase catalytic core"/>
    <property type="match status" value="1"/>
</dbReference>
<keyword evidence="8" id="KW-1185">Reference proteome</keyword>
<dbReference type="PANTHER" id="PTHR30349">
    <property type="entry name" value="PHAGE INTEGRASE-RELATED"/>
    <property type="match status" value="1"/>
</dbReference>
<keyword evidence="3" id="KW-0233">DNA recombination</keyword>
<reference evidence="6 8" key="2">
    <citation type="submission" date="2021-10" db="EMBL/GenBank/DDBJ databases">
        <title>Collection of gut derived symbiotic bacterial strains cultured from healthy donors.</title>
        <authorList>
            <person name="Lin H."/>
            <person name="Littmann E."/>
            <person name="Claire K."/>
            <person name="Pamer E."/>
        </authorList>
    </citation>
    <scope>NUCLEOTIDE SEQUENCE [LARGE SCALE GENOMIC DNA]</scope>
    <source>
        <strain evidence="6 8">MSK.17.68</strain>
    </source>
</reference>
<evidence type="ECO:0000313" key="7">
    <source>
        <dbReference type="EMBL" id="VYU22740.1"/>
    </source>
</evidence>
<dbReference type="InterPro" id="IPR011010">
    <property type="entry name" value="DNA_brk_join_enz"/>
</dbReference>
<dbReference type="RefSeq" id="WP_156530958.1">
    <property type="nucleotide sequence ID" value="NZ_CACRUE010000031.1"/>
</dbReference>
<dbReference type="SUPFAM" id="SSF56349">
    <property type="entry name" value="DNA breaking-rejoining enzymes"/>
    <property type="match status" value="1"/>
</dbReference>
<dbReference type="AlphaFoldDB" id="A0A6N3D174"/>
<name>A0A6N3D174_9FIRM</name>
<gene>
    <name evidence="7" type="ORF">IBLFYP30_02070</name>
    <name evidence="6" type="ORF">LIP50_03565</name>
</gene>
<proteinExistence type="inferred from homology"/>
<dbReference type="GO" id="GO:0003677">
    <property type="term" value="F:DNA binding"/>
    <property type="evidence" value="ECO:0007669"/>
    <property type="project" value="UniProtKB-UniRule"/>
</dbReference>
<protein>
    <submittedName>
        <fullName evidence="7">Phage integrase family protein</fullName>
    </submittedName>
    <submittedName>
        <fullName evidence="6">Tyrosine-type recombinase/integrase</fullName>
    </submittedName>
</protein>
<organism evidence="7">
    <name type="scientific">Intestinibacter bartlettii</name>
    <dbReference type="NCBI Taxonomy" id="261299"/>
    <lineage>
        <taxon>Bacteria</taxon>
        <taxon>Bacillati</taxon>
        <taxon>Bacillota</taxon>
        <taxon>Clostridia</taxon>
        <taxon>Peptostreptococcales</taxon>
        <taxon>Peptostreptococcaceae</taxon>
        <taxon>Intestinibacter</taxon>
    </lineage>
</organism>
<keyword evidence="2 4" id="KW-0238">DNA-binding</keyword>
<reference evidence="7" key="1">
    <citation type="submission" date="2019-11" db="EMBL/GenBank/DDBJ databases">
        <authorList>
            <person name="Feng L."/>
        </authorList>
    </citation>
    <scope>NUCLEOTIDE SEQUENCE</scope>
    <source>
        <strain evidence="7">IbartlettiiLFYP30</strain>
    </source>
</reference>
<dbReference type="PANTHER" id="PTHR30349:SF41">
    <property type="entry name" value="INTEGRASE_RECOMBINASE PROTEIN MJ0367-RELATED"/>
    <property type="match status" value="1"/>
</dbReference>
<dbReference type="EMBL" id="CACRUE010000031">
    <property type="protein sequence ID" value="VYU22740.1"/>
    <property type="molecule type" value="Genomic_DNA"/>
</dbReference>
<feature type="domain" description="Core-binding (CB)" evidence="5">
    <location>
        <begin position="51"/>
        <end position="143"/>
    </location>
</feature>